<keyword evidence="3" id="KW-1185">Reference proteome</keyword>
<dbReference type="Gene3D" id="3.30.40.10">
    <property type="entry name" value="Zinc/RING finger domain, C3HC4 (zinc finger)"/>
    <property type="match status" value="1"/>
</dbReference>
<dbReference type="OrthoDB" id="661148at2759"/>
<reference evidence="2 3" key="1">
    <citation type="journal article" date="2021" name="Genome Biol.">
        <title>AFLAP: assembly-free linkage analysis pipeline using k-mers from genome sequencing data.</title>
        <authorList>
            <person name="Fletcher K."/>
            <person name="Zhang L."/>
            <person name="Gil J."/>
            <person name="Han R."/>
            <person name="Cavanaugh K."/>
            <person name="Michelmore R."/>
        </authorList>
    </citation>
    <scope>NUCLEOTIDE SEQUENCE [LARGE SCALE GENOMIC DNA]</scope>
    <source>
        <strain evidence="2 3">SF5</strain>
    </source>
</reference>
<dbReference type="GO" id="GO:0005634">
    <property type="term" value="C:nucleus"/>
    <property type="evidence" value="ECO:0007669"/>
    <property type="project" value="TreeGrafter"/>
</dbReference>
<accession>A0A976IBU6</accession>
<evidence type="ECO:0000313" key="2">
    <source>
        <dbReference type="EMBL" id="TDH66062.1"/>
    </source>
</evidence>
<dbReference type="GO" id="GO:0000151">
    <property type="term" value="C:ubiquitin ligase complex"/>
    <property type="evidence" value="ECO:0007669"/>
    <property type="project" value="InterPro"/>
</dbReference>
<evidence type="ECO:0000259" key="1">
    <source>
        <dbReference type="Pfam" id="PF04564"/>
    </source>
</evidence>
<dbReference type="AlphaFoldDB" id="A0A976IBU6"/>
<evidence type="ECO:0000313" key="3">
    <source>
        <dbReference type="Proteomes" id="UP000294530"/>
    </source>
</evidence>
<dbReference type="PANTHER" id="PTHR13931:SF2">
    <property type="entry name" value="UBIQUITIN CONJUGATION FACTOR E4 B"/>
    <property type="match status" value="1"/>
</dbReference>
<comment type="caution">
    <text evidence="2">The sequence shown here is derived from an EMBL/GenBank/DDBJ whole genome shotgun (WGS) entry which is preliminary data.</text>
</comment>
<name>A0A976IBU6_BRELC</name>
<proteinExistence type="predicted"/>
<dbReference type="RefSeq" id="XP_067815561.1">
    <property type="nucleotide sequence ID" value="XM_067967470.1"/>
</dbReference>
<dbReference type="PANTHER" id="PTHR13931">
    <property type="entry name" value="UBIQUITINATION FACTOR E4"/>
    <property type="match status" value="1"/>
</dbReference>
<feature type="domain" description="U-box" evidence="1">
    <location>
        <begin position="241"/>
        <end position="270"/>
    </location>
</feature>
<dbReference type="KEGG" id="blac:94353141"/>
<organism evidence="2 3">
    <name type="scientific">Bremia lactucae</name>
    <name type="common">Lettuce downy mildew</name>
    <dbReference type="NCBI Taxonomy" id="4779"/>
    <lineage>
        <taxon>Eukaryota</taxon>
        <taxon>Sar</taxon>
        <taxon>Stramenopiles</taxon>
        <taxon>Oomycota</taxon>
        <taxon>Peronosporomycetes</taxon>
        <taxon>Peronosporales</taxon>
        <taxon>Peronosporaceae</taxon>
        <taxon>Bremia</taxon>
    </lineage>
</organism>
<dbReference type="InterPro" id="IPR045132">
    <property type="entry name" value="UBE4"/>
</dbReference>
<dbReference type="GO" id="GO:0000209">
    <property type="term" value="P:protein polyubiquitination"/>
    <property type="evidence" value="ECO:0007669"/>
    <property type="project" value="TreeGrafter"/>
</dbReference>
<dbReference type="InterPro" id="IPR003613">
    <property type="entry name" value="Ubox_domain"/>
</dbReference>
<dbReference type="InterPro" id="IPR013083">
    <property type="entry name" value="Znf_RING/FYVE/PHD"/>
</dbReference>
<dbReference type="GO" id="GO:0005737">
    <property type="term" value="C:cytoplasm"/>
    <property type="evidence" value="ECO:0007669"/>
    <property type="project" value="TreeGrafter"/>
</dbReference>
<gene>
    <name evidence="2" type="ORF">CCR75_009431</name>
</gene>
<dbReference type="Pfam" id="PF04564">
    <property type="entry name" value="U-box"/>
    <property type="match status" value="1"/>
</dbReference>
<dbReference type="GO" id="GO:0036503">
    <property type="term" value="P:ERAD pathway"/>
    <property type="evidence" value="ECO:0007669"/>
    <property type="project" value="InterPro"/>
</dbReference>
<sequence>MTVIDKASAMTNTLRQVDNYGNDRESELSFRRDALGGYAVMELHIGSNVLVYIDNEGRMDPSCLCFVEYCLNLLVSNKSLVHSGEWMTRRVGDVATNVRYGFNALITRIKSERFVGVLDWNEIDPFWKQARERIGFERFGSQKSEIMNLPSFDDTIGWNEDKNDLLAAMAKHERFDGPLFSRRFLRKFRPQKDDCASDATDDGYLHLYDTWVQEFVAVIQQADEMIQVQRALEAYLGDVQDRFLDPLLRTLMTDPVRLPSGNVVARAILALLLAALQQGGEMVRYP</sequence>
<dbReference type="EMBL" id="SHOA02000018">
    <property type="protein sequence ID" value="TDH66062.1"/>
    <property type="molecule type" value="Genomic_DNA"/>
</dbReference>
<dbReference type="GeneID" id="94353141"/>
<protein>
    <recommendedName>
        <fullName evidence="1">U-box domain-containing protein</fullName>
    </recommendedName>
</protein>
<dbReference type="GO" id="GO:0034450">
    <property type="term" value="F:ubiquitin-ubiquitin ligase activity"/>
    <property type="evidence" value="ECO:0007669"/>
    <property type="project" value="InterPro"/>
</dbReference>
<dbReference type="Proteomes" id="UP000294530">
    <property type="component" value="Unassembled WGS sequence"/>
</dbReference>
<dbReference type="SUPFAM" id="SSF57850">
    <property type="entry name" value="RING/U-box"/>
    <property type="match status" value="1"/>
</dbReference>